<dbReference type="InterPro" id="IPR052164">
    <property type="entry name" value="Anthracycline_SecMetBiosynth"/>
</dbReference>
<reference evidence="2" key="1">
    <citation type="submission" date="2021-03" db="EMBL/GenBank/DDBJ databases">
        <title>Whole genome shotgun sequence of Actinoplanes auranticolor NBRC 12245.</title>
        <authorList>
            <person name="Komaki H."/>
            <person name="Tamura T."/>
        </authorList>
    </citation>
    <scope>NUCLEOTIDE SEQUENCE</scope>
    <source>
        <strain evidence="2">NBRC 12245</strain>
    </source>
</reference>
<accession>A0A919S4U4</accession>
<sequence>MFRGFATISFYADDVSAAADWYAELFGAKPYYAFPPAPAAPAYIEFRIGDDEDELGLIDRRYAPAAAATTPGGAVMHWHVDDLEGTVARLLALGATEYQPITHHGDGEGFSTAAVVDPFGNVLGVMNNPHYLEMLAARAGAA</sequence>
<dbReference type="Pfam" id="PF00903">
    <property type="entry name" value="Glyoxalase"/>
    <property type="match status" value="1"/>
</dbReference>
<feature type="domain" description="VOC" evidence="1">
    <location>
        <begin position="4"/>
        <end position="128"/>
    </location>
</feature>
<keyword evidence="3" id="KW-1185">Reference proteome</keyword>
<evidence type="ECO:0000259" key="1">
    <source>
        <dbReference type="PROSITE" id="PS51819"/>
    </source>
</evidence>
<dbReference type="PROSITE" id="PS51819">
    <property type="entry name" value="VOC"/>
    <property type="match status" value="1"/>
</dbReference>
<dbReference type="InterPro" id="IPR004360">
    <property type="entry name" value="Glyas_Fos-R_dOase_dom"/>
</dbReference>
<dbReference type="InterPro" id="IPR037523">
    <property type="entry name" value="VOC_core"/>
</dbReference>
<name>A0A919S4U4_9ACTN</name>
<dbReference type="AlphaFoldDB" id="A0A919S4U4"/>
<organism evidence="2 3">
    <name type="scientific">Actinoplanes auranticolor</name>
    <dbReference type="NCBI Taxonomy" id="47988"/>
    <lineage>
        <taxon>Bacteria</taxon>
        <taxon>Bacillati</taxon>
        <taxon>Actinomycetota</taxon>
        <taxon>Actinomycetes</taxon>
        <taxon>Micromonosporales</taxon>
        <taxon>Micromonosporaceae</taxon>
        <taxon>Actinoplanes</taxon>
    </lineage>
</organism>
<dbReference type="PANTHER" id="PTHR33993">
    <property type="entry name" value="GLYOXALASE-RELATED"/>
    <property type="match status" value="1"/>
</dbReference>
<evidence type="ECO:0000313" key="3">
    <source>
        <dbReference type="Proteomes" id="UP000681340"/>
    </source>
</evidence>
<dbReference type="PANTHER" id="PTHR33993:SF14">
    <property type="entry name" value="GB|AAF24581.1"/>
    <property type="match status" value="1"/>
</dbReference>
<dbReference type="RefSeq" id="WP_212987127.1">
    <property type="nucleotide sequence ID" value="NZ_BAABEA010000047.1"/>
</dbReference>
<dbReference type="Proteomes" id="UP000681340">
    <property type="component" value="Unassembled WGS sequence"/>
</dbReference>
<protein>
    <submittedName>
        <fullName evidence="2">Glyoxalase</fullName>
    </submittedName>
</protein>
<gene>
    <name evidence="2" type="ORF">Aau02nite_10020</name>
</gene>
<dbReference type="SUPFAM" id="SSF54593">
    <property type="entry name" value="Glyoxalase/Bleomycin resistance protein/Dihydroxybiphenyl dioxygenase"/>
    <property type="match status" value="1"/>
</dbReference>
<comment type="caution">
    <text evidence="2">The sequence shown here is derived from an EMBL/GenBank/DDBJ whole genome shotgun (WGS) entry which is preliminary data.</text>
</comment>
<dbReference type="Gene3D" id="3.10.180.10">
    <property type="entry name" value="2,3-Dihydroxybiphenyl 1,2-Dioxygenase, domain 1"/>
    <property type="match status" value="1"/>
</dbReference>
<evidence type="ECO:0000313" key="2">
    <source>
        <dbReference type="EMBL" id="GIM64388.1"/>
    </source>
</evidence>
<dbReference type="EMBL" id="BOQL01000011">
    <property type="protein sequence ID" value="GIM64388.1"/>
    <property type="molecule type" value="Genomic_DNA"/>
</dbReference>
<dbReference type="InterPro" id="IPR029068">
    <property type="entry name" value="Glyas_Bleomycin-R_OHBP_Dase"/>
</dbReference>
<proteinExistence type="predicted"/>